<dbReference type="EMBL" id="DRTD01000355">
    <property type="protein sequence ID" value="HHE55077.1"/>
    <property type="molecule type" value="Genomic_DNA"/>
</dbReference>
<dbReference type="PANTHER" id="PTHR11178">
    <property type="entry name" value="IRON-SULFUR CLUSTER SCAFFOLD PROTEIN NFU-RELATED"/>
    <property type="match status" value="1"/>
</dbReference>
<dbReference type="Proteomes" id="UP000886111">
    <property type="component" value="Unassembled WGS sequence"/>
</dbReference>
<dbReference type="GO" id="GO:0016226">
    <property type="term" value="P:iron-sulfur cluster assembly"/>
    <property type="evidence" value="ECO:0007669"/>
    <property type="project" value="InterPro"/>
</dbReference>
<feature type="domain" description="NIF system FeS cluster assembly NifU C-terminal" evidence="1">
    <location>
        <begin position="10"/>
        <end position="75"/>
    </location>
</feature>
<accession>A0A7V5LIU3</accession>
<dbReference type="Gene3D" id="3.30.300.130">
    <property type="entry name" value="Fe-S cluster assembly (FSCA)"/>
    <property type="match status" value="1"/>
</dbReference>
<dbReference type="InterPro" id="IPR034904">
    <property type="entry name" value="FSCA_dom_sf"/>
</dbReference>
<protein>
    <submittedName>
        <fullName evidence="2">NifU family protein</fullName>
    </submittedName>
</protein>
<name>A0A7V5LIU3_CALAY</name>
<organism evidence="2">
    <name type="scientific">Caldithrix abyssi</name>
    <dbReference type="NCBI Taxonomy" id="187145"/>
    <lineage>
        <taxon>Bacteria</taxon>
        <taxon>Pseudomonadati</taxon>
        <taxon>Calditrichota</taxon>
        <taxon>Calditrichia</taxon>
        <taxon>Calditrichales</taxon>
        <taxon>Calditrichaceae</taxon>
        <taxon>Caldithrix</taxon>
    </lineage>
</organism>
<dbReference type="InterPro" id="IPR001075">
    <property type="entry name" value="NIF_FeS_clus_asmbl_NifU_C"/>
</dbReference>
<evidence type="ECO:0000259" key="1">
    <source>
        <dbReference type="Pfam" id="PF01106"/>
    </source>
</evidence>
<reference evidence="2" key="1">
    <citation type="journal article" date="2020" name="mSystems">
        <title>Genome- and Community-Level Interaction Insights into Carbon Utilization and Element Cycling Functions of Hydrothermarchaeota in Hydrothermal Sediment.</title>
        <authorList>
            <person name="Zhou Z."/>
            <person name="Liu Y."/>
            <person name="Xu W."/>
            <person name="Pan J."/>
            <person name="Luo Z.H."/>
            <person name="Li M."/>
        </authorList>
    </citation>
    <scope>NUCLEOTIDE SEQUENCE [LARGE SCALE GENOMIC DNA]</scope>
    <source>
        <strain evidence="2">HyVt-76</strain>
    </source>
</reference>
<dbReference type="AlphaFoldDB" id="A0A7V5LIU3"/>
<sequence length="77" mass="8555">MEKDMKEKVLKVLESIRPGLQADGGDIQFVKIDENNVVYIHLIGACGGCPMSQITLKQGIERIMKMQIPEIEAVEAI</sequence>
<evidence type="ECO:0000313" key="2">
    <source>
        <dbReference type="EMBL" id="HHE55077.1"/>
    </source>
</evidence>
<dbReference type="Pfam" id="PF01106">
    <property type="entry name" value="NifU"/>
    <property type="match status" value="1"/>
</dbReference>
<proteinExistence type="predicted"/>
<dbReference type="SUPFAM" id="SSF117916">
    <property type="entry name" value="Fe-S cluster assembly (FSCA) domain-like"/>
    <property type="match status" value="1"/>
</dbReference>
<gene>
    <name evidence="2" type="ORF">ENL21_04795</name>
</gene>
<dbReference type="GO" id="GO:0005506">
    <property type="term" value="F:iron ion binding"/>
    <property type="evidence" value="ECO:0007669"/>
    <property type="project" value="InterPro"/>
</dbReference>
<dbReference type="GO" id="GO:0051536">
    <property type="term" value="F:iron-sulfur cluster binding"/>
    <property type="evidence" value="ECO:0007669"/>
    <property type="project" value="InterPro"/>
</dbReference>
<comment type="caution">
    <text evidence="2">The sequence shown here is derived from an EMBL/GenBank/DDBJ whole genome shotgun (WGS) entry which is preliminary data.</text>
</comment>